<gene>
    <name evidence="4" type="ORF">CCACVL1_31013</name>
</gene>
<evidence type="ECO:0000313" key="5">
    <source>
        <dbReference type="Proteomes" id="UP000188268"/>
    </source>
</evidence>
<dbReference type="InterPro" id="IPR008502">
    <property type="entry name" value="Prolamin-like"/>
</dbReference>
<dbReference type="AlphaFoldDB" id="A0A1R3FU99"/>
<organism evidence="4 5">
    <name type="scientific">Corchorus capsularis</name>
    <name type="common">Jute</name>
    <dbReference type="NCBI Taxonomy" id="210143"/>
    <lineage>
        <taxon>Eukaryota</taxon>
        <taxon>Viridiplantae</taxon>
        <taxon>Streptophyta</taxon>
        <taxon>Embryophyta</taxon>
        <taxon>Tracheophyta</taxon>
        <taxon>Spermatophyta</taxon>
        <taxon>Magnoliopsida</taxon>
        <taxon>eudicotyledons</taxon>
        <taxon>Gunneridae</taxon>
        <taxon>Pentapetalae</taxon>
        <taxon>rosids</taxon>
        <taxon>malvids</taxon>
        <taxon>Malvales</taxon>
        <taxon>Malvaceae</taxon>
        <taxon>Grewioideae</taxon>
        <taxon>Apeibeae</taxon>
        <taxon>Corchorus</taxon>
    </lineage>
</organism>
<evidence type="ECO:0000313" key="4">
    <source>
        <dbReference type="EMBL" id="OMO49418.1"/>
    </source>
</evidence>
<feature type="domain" description="Prolamin-like" evidence="3">
    <location>
        <begin position="71"/>
        <end position="141"/>
    </location>
</feature>
<dbReference type="InterPro" id="IPR040220">
    <property type="entry name" value="DD11"/>
</dbReference>
<dbReference type="PANTHER" id="PTHR31207:SF35">
    <property type="entry name" value="PROLAMIN-LIKE DOMAIN-CONTAINING PROTEIN"/>
    <property type="match status" value="1"/>
</dbReference>
<dbReference type="Gramene" id="OMO49418">
    <property type="protein sequence ID" value="OMO49418"/>
    <property type="gene ID" value="CCACVL1_31013"/>
</dbReference>
<keyword evidence="5" id="KW-1185">Reference proteome</keyword>
<evidence type="ECO:0000259" key="3">
    <source>
        <dbReference type="Pfam" id="PF05617"/>
    </source>
</evidence>
<protein>
    <recommendedName>
        <fullName evidence="3">Prolamin-like domain-containing protein</fullName>
    </recommendedName>
</protein>
<feature type="chain" id="PRO_5012028761" description="Prolamin-like domain-containing protein" evidence="2">
    <location>
        <begin position="25"/>
        <end position="157"/>
    </location>
</feature>
<proteinExistence type="predicted"/>
<keyword evidence="1 2" id="KW-0732">Signal</keyword>
<comment type="caution">
    <text evidence="4">The sequence shown here is derived from an EMBL/GenBank/DDBJ whole genome shotgun (WGS) entry which is preliminary data.</text>
</comment>
<dbReference type="PANTHER" id="PTHR31207">
    <property type="entry name" value="ECA1 GAMETOGENESIS FAMILY PROTEIN (DUF784)-RELATED-RELATED"/>
    <property type="match status" value="1"/>
</dbReference>
<dbReference type="Pfam" id="PF05617">
    <property type="entry name" value="Prolamin_like"/>
    <property type="match status" value="1"/>
</dbReference>
<reference evidence="4 5" key="1">
    <citation type="submission" date="2013-09" db="EMBL/GenBank/DDBJ databases">
        <title>Corchorus capsularis genome sequencing.</title>
        <authorList>
            <person name="Alam M."/>
            <person name="Haque M.S."/>
            <person name="Islam M.S."/>
            <person name="Emdad E.M."/>
            <person name="Islam M.M."/>
            <person name="Ahmed B."/>
            <person name="Halim A."/>
            <person name="Hossen Q.M.M."/>
            <person name="Hossain M.Z."/>
            <person name="Ahmed R."/>
            <person name="Khan M.M."/>
            <person name="Islam R."/>
            <person name="Rashid M.M."/>
            <person name="Khan S.A."/>
            <person name="Rahman M.S."/>
            <person name="Alam M."/>
        </authorList>
    </citation>
    <scope>NUCLEOTIDE SEQUENCE [LARGE SCALE GENOMIC DNA]</scope>
    <source>
        <strain evidence="5">cv. CVL-1</strain>
        <tissue evidence="4">Whole seedling</tissue>
    </source>
</reference>
<evidence type="ECO:0000256" key="2">
    <source>
        <dbReference type="SAM" id="SignalP"/>
    </source>
</evidence>
<dbReference type="Proteomes" id="UP000188268">
    <property type="component" value="Unassembled WGS sequence"/>
</dbReference>
<name>A0A1R3FU99_COCAP</name>
<evidence type="ECO:0000256" key="1">
    <source>
        <dbReference type="ARBA" id="ARBA00022729"/>
    </source>
</evidence>
<accession>A0A1R3FU99</accession>
<dbReference type="EMBL" id="AWWV01016489">
    <property type="protein sequence ID" value="OMO49418.1"/>
    <property type="molecule type" value="Genomic_DNA"/>
</dbReference>
<feature type="signal peptide" evidence="2">
    <location>
        <begin position="1"/>
        <end position="24"/>
    </location>
</feature>
<dbReference type="OMA" id="TIMVIPE"/>
<dbReference type="OrthoDB" id="1030596at2759"/>
<sequence>MAKLNNLFLLILFLLATAIMRVPAHKGEMVGDIETDPVVEDKFAFPPGTEGDEGFDDEPELSPKQLKYLQDCAKKMTPECAKEVFAYMFEDMVVTDQCCELLIKMGEPCHLGLVKTIMVIPEYKANASYAIPRSKQVWNKCAALVGAHSPSPIPLEI</sequence>